<dbReference type="InterPro" id="IPR003439">
    <property type="entry name" value="ABC_transporter-like_ATP-bd"/>
</dbReference>
<dbReference type="PROSITE" id="PS00211">
    <property type="entry name" value="ABC_TRANSPORTER_1"/>
    <property type="match status" value="1"/>
</dbReference>
<dbReference type="GO" id="GO:0022857">
    <property type="term" value="F:transmembrane transporter activity"/>
    <property type="evidence" value="ECO:0007669"/>
    <property type="project" value="InterPro"/>
</dbReference>
<dbReference type="PROSITE" id="PS50893">
    <property type="entry name" value="ABC_TRANSPORTER_2"/>
    <property type="match status" value="1"/>
</dbReference>
<evidence type="ECO:0000256" key="12">
    <source>
        <dbReference type="ARBA" id="ARBA00065962"/>
    </source>
</evidence>
<comment type="catalytic activity">
    <reaction evidence="9">
        <text>L-arabinose(out) + ATP + H2O = L-arabinose(in) + ADP + phosphate + H(+)</text>
        <dbReference type="Rhea" id="RHEA:30007"/>
        <dbReference type="ChEBI" id="CHEBI:15377"/>
        <dbReference type="ChEBI" id="CHEBI:15378"/>
        <dbReference type="ChEBI" id="CHEBI:17535"/>
        <dbReference type="ChEBI" id="CHEBI:30616"/>
        <dbReference type="ChEBI" id="CHEBI:43474"/>
        <dbReference type="ChEBI" id="CHEBI:456216"/>
        <dbReference type="EC" id="7.5.2.13"/>
    </reaction>
    <physiologicalReaction direction="left-to-right" evidence="9">
        <dbReference type="Rhea" id="RHEA:30008"/>
    </physiologicalReaction>
</comment>
<dbReference type="GO" id="GO:0005524">
    <property type="term" value="F:ATP binding"/>
    <property type="evidence" value="ECO:0007669"/>
    <property type="project" value="UniProtKB-KW"/>
</dbReference>
<dbReference type="SMART" id="SM00382">
    <property type="entry name" value="AAA"/>
    <property type="match status" value="1"/>
</dbReference>
<dbReference type="OrthoDB" id="18368at2157"/>
<dbReference type="PANTHER" id="PTHR43875">
    <property type="entry name" value="MALTODEXTRIN IMPORT ATP-BINDING PROTEIN MSMX"/>
    <property type="match status" value="1"/>
</dbReference>
<dbReference type="Gene3D" id="2.40.50.100">
    <property type="match status" value="1"/>
</dbReference>
<dbReference type="RefSeq" id="WP_148860474.1">
    <property type="nucleotide sequence ID" value="NZ_PHNJ01000021.1"/>
</dbReference>
<evidence type="ECO:0000256" key="8">
    <source>
        <dbReference type="ARBA" id="ARBA00050355"/>
    </source>
</evidence>
<keyword evidence="6" id="KW-1278">Translocase</keyword>
<reference evidence="15" key="1">
    <citation type="submission" date="2017-11" db="EMBL/GenBank/DDBJ databases">
        <authorList>
            <person name="Kajale S.C."/>
            <person name="Sharma A."/>
        </authorList>
    </citation>
    <scope>NUCLEOTIDE SEQUENCE</scope>
    <source>
        <strain evidence="15">LS1_42</strain>
    </source>
</reference>
<comment type="subunit">
    <text evidence="12">The complex is composed of two ATP-binding proteins (XacJ and XacK), two transmembrane proteins (XacH and XacI) and a solute-binding protein (XacG).</text>
</comment>
<evidence type="ECO:0000259" key="14">
    <source>
        <dbReference type="PROSITE" id="PS50893"/>
    </source>
</evidence>
<evidence type="ECO:0000256" key="1">
    <source>
        <dbReference type="ARBA" id="ARBA00004202"/>
    </source>
</evidence>
<comment type="catalytic activity">
    <reaction evidence="8">
        <text>D-xylose(out) + ATP + H2O = D-xylose(in) + ADP + phosphate + H(+)</text>
        <dbReference type="Rhea" id="RHEA:29899"/>
        <dbReference type="ChEBI" id="CHEBI:15377"/>
        <dbReference type="ChEBI" id="CHEBI:15378"/>
        <dbReference type="ChEBI" id="CHEBI:30616"/>
        <dbReference type="ChEBI" id="CHEBI:43474"/>
        <dbReference type="ChEBI" id="CHEBI:53455"/>
        <dbReference type="ChEBI" id="CHEBI:456216"/>
        <dbReference type="EC" id="7.5.2.13"/>
    </reaction>
    <physiologicalReaction direction="left-to-right" evidence="8">
        <dbReference type="Rhea" id="RHEA:29900"/>
    </physiologicalReaction>
</comment>
<proteinExistence type="inferred from homology"/>
<keyword evidence="4" id="KW-0547">Nucleotide-binding</keyword>
<dbReference type="InterPro" id="IPR012340">
    <property type="entry name" value="NA-bd_OB-fold"/>
</dbReference>
<evidence type="ECO:0000256" key="6">
    <source>
        <dbReference type="ARBA" id="ARBA00022967"/>
    </source>
</evidence>
<dbReference type="EMBL" id="PHNJ01000021">
    <property type="protein sequence ID" value="TYL36169.1"/>
    <property type="molecule type" value="Genomic_DNA"/>
</dbReference>
<evidence type="ECO:0000256" key="7">
    <source>
        <dbReference type="ARBA" id="ARBA00023136"/>
    </source>
</evidence>
<dbReference type="EC" id="7.5.2.13" evidence="13"/>
<dbReference type="InterPro" id="IPR013611">
    <property type="entry name" value="Transp-assoc_OB_typ2"/>
</dbReference>
<keyword evidence="3" id="KW-1003">Cell membrane</keyword>
<dbReference type="Proteomes" id="UP000766904">
    <property type="component" value="Unassembled WGS sequence"/>
</dbReference>
<dbReference type="FunFam" id="3.40.50.300:FF:000042">
    <property type="entry name" value="Maltose/maltodextrin ABC transporter, ATP-binding protein"/>
    <property type="match status" value="1"/>
</dbReference>
<dbReference type="Gene3D" id="2.40.50.140">
    <property type="entry name" value="Nucleic acid-binding proteins"/>
    <property type="match status" value="1"/>
</dbReference>
<dbReference type="InterPro" id="IPR003593">
    <property type="entry name" value="AAA+_ATPase"/>
</dbReference>
<keyword evidence="7" id="KW-0472">Membrane</keyword>
<evidence type="ECO:0000256" key="10">
    <source>
        <dbReference type="ARBA" id="ARBA00053454"/>
    </source>
</evidence>
<keyword evidence="5 15" id="KW-0067">ATP-binding</keyword>
<dbReference type="InterPro" id="IPR008995">
    <property type="entry name" value="Mo/tungstate-bd_C_term_dom"/>
</dbReference>
<dbReference type="SUPFAM" id="SSF50331">
    <property type="entry name" value="MOP-like"/>
    <property type="match status" value="1"/>
</dbReference>
<comment type="subcellular location">
    <subcellularLocation>
        <location evidence="1">Cell membrane</location>
        <topology evidence="1">Peripheral membrane protein</topology>
    </subcellularLocation>
</comment>
<dbReference type="PANTHER" id="PTHR43875:SF15">
    <property type="entry name" value="TREHALOSE IMPORT ATP-BINDING PROTEIN SUGC"/>
    <property type="match status" value="1"/>
</dbReference>
<dbReference type="GO" id="GO:0055052">
    <property type="term" value="C:ATP-binding cassette (ABC) transporter complex, substrate-binding subunit-containing"/>
    <property type="evidence" value="ECO:0007669"/>
    <property type="project" value="TreeGrafter"/>
</dbReference>
<gene>
    <name evidence="15" type="ORF">CV102_23800</name>
</gene>
<evidence type="ECO:0000313" key="15">
    <source>
        <dbReference type="EMBL" id="TYL36169.1"/>
    </source>
</evidence>
<dbReference type="Pfam" id="PF00005">
    <property type="entry name" value="ABC_tran"/>
    <property type="match status" value="1"/>
</dbReference>
<dbReference type="Pfam" id="PF08402">
    <property type="entry name" value="TOBE_2"/>
    <property type="match status" value="1"/>
</dbReference>
<evidence type="ECO:0000256" key="2">
    <source>
        <dbReference type="ARBA" id="ARBA00022448"/>
    </source>
</evidence>
<sequence length="367" mass="40825">MTKIELDHVTKEYGSLVAVDDIAIEFTEGAYTMILGPSGCGKSTTLRMIAGLETPTRGDVLIDGEVVTDQPPRHRNLSMVFQSLALWNHKSVRENMGFGLQMEGVDKEERNARIEEIAAVLQIEDKLDQPPSELSGGQQQRVALGRSLVRKPEVILLDEPLSSLDEKLRLEMRTELARIQQELGTTFVHVTHNQEDAMTIADEILLLNEGEVQQFGPSLDLYHEPDNEFVADFIGSPSINLFDANIVENGAVRLDAGGISLDLPERHRDQYLSVPRSDVRVGVRPESMYLGDDGESGWPAFSATVDVVETFGDYNWYYLQSDLEESLVSQSANVNVMNSLSRGDEVTVRVNPESVHLFDPKSGEAYF</sequence>
<dbReference type="AlphaFoldDB" id="A0A8J8PZT2"/>
<dbReference type="GO" id="GO:0016887">
    <property type="term" value="F:ATP hydrolysis activity"/>
    <property type="evidence" value="ECO:0007669"/>
    <property type="project" value="InterPro"/>
</dbReference>
<evidence type="ECO:0000313" key="16">
    <source>
        <dbReference type="Proteomes" id="UP000766904"/>
    </source>
</evidence>
<accession>A0A8J8PZT2</accession>
<evidence type="ECO:0000256" key="5">
    <source>
        <dbReference type="ARBA" id="ARBA00022840"/>
    </source>
</evidence>
<name>A0A8J8PZT2_9EURY</name>
<dbReference type="Gene3D" id="3.40.50.300">
    <property type="entry name" value="P-loop containing nucleotide triphosphate hydrolases"/>
    <property type="match status" value="1"/>
</dbReference>
<evidence type="ECO:0000256" key="4">
    <source>
        <dbReference type="ARBA" id="ARBA00022741"/>
    </source>
</evidence>
<evidence type="ECO:0000256" key="13">
    <source>
        <dbReference type="ARBA" id="ARBA00066315"/>
    </source>
</evidence>
<dbReference type="InterPro" id="IPR027417">
    <property type="entry name" value="P-loop_NTPase"/>
</dbReference>
<keyword evidence="2" id="KW-0813">Transport</keyword>
<comment type="caution">
    <text evidence="15">The sequence shown here is derived from an EMBL/GenBank/DDBJ whole genome shotgun (WGS) entry which is preliminary data.</text>
</comment>
<organism evidence="15 16">
    <name type="scientific">Natronococcus pandeyae</name>
    <dbReference type="NCBI Taxonomy" id="2055836"/>
    <lineage>
        <taxon>Archaea</taxon>
        <taxon>Methanobacteriati</taxon>
        <taxon>Methanobacteriota</taxon>
        <taxon>Stenosarchaea group</taxon>
        <taxon>Halobacteria</taxon>
        <taxon>Halobacteriales</taxon>
        <taxon>Natrialbaceae</taxon>
        <taxon>Natronococcus</taxon>
    </lineage>
</organism>
<dbReference type="InterPro" id="IPR017871">
    <property type="entry name" value="ABC_transporter-like_CS"/>
</dbReference>
<keyword evidence="16" id="KW-1185">Reference proteome</keyword>
<dbReference type="SUPFAM" id="SSF52540">
    <property type="entry name" value="P-loop containing nucleoside triphosphate hydrolases"/>
    <property type="match status" value="1"/>
</dbReference>
<evidence type="ECO:0000256" key="9">
    <source>
        <dbReference type="ARBA" id="ARBA00051890"/>
    </source>
</evidence>
<dbReference type="InterPro" id="IPR047641">
    <property type="entry name" value="ABC_transpr_MalK/UgpC-like"/>
</dbReference>
<evidence type="ECO:0000256" key="11">
    <source>
        <dbReference type="ARBA" id="ARBA00061029"/>
    </source>
</evidence>
<protein>
    <recommendedName>
        <fullName evidence="13">ABC-type D-xylose/L-arabinose transporter</fullName>
        <ecNumber evidence="13">7.5.2.13</ecNumber>
    </recommendedName>
</protein>
<evidence type="ECO:0000256" key="3">
    <source>
        <dbReference type="ARBA" id="ARBA00022475"/>
    </source>
</evidence>
<feature type="domain" description="ABC transporter" evidence="14">
    <location>
        <begin position="4"/>
        <end position="234"/>
    </location>
</feature>
<comment type="similarity">
    <text evidence="11">Belongs to the ABC transporter superfamily. Carbohydrate uptake transporter-1 (CUT1) (TC 3.A.1.1) family.</text>
</comment>
<comment type="function">
    <text evidence="10">Part of the ABC transporter complex XacGHIJK involved in the uptake of xylose and arabinose. Responsible for energy coupling to the transport system.</text>
</comment>